<reference evidence="6 7" key="1">
    <citation type="submission" date="2020-08" db="EMBL/GenBank/DDBJ databases">
        <title>Genome public.</title>
        <authorList>
            <person name="Liu C."/>
            <person name="Sun Q."/>
        </authorList>
    </citation>
    <scope>NUCLEOTIDE SEQUENCE [LARGE SCALE GENOMIC DNA]</scope>
    <source>
        <strain evidence="6 7">NSJ-7</strain>
    </source>
</reference>
<dbReference type="Proteomes" id="UP000635828">
    <property type="component" value="Unassembled WGS sequence"/>
</dbReference>
<evidence type="ECO:0000256" key="1">
    <source>
        <dbReference type="ARBA" id="ARBA00004141"/>
    </source>
</evidence>
<evidence type="ECO:0000256" key="5">
    <source>
        <dbReference type="SAM" id="Phobius"/>
    </source>
</evidence>
<name>A0ABR7FV50_9FIRM</name>
<evidence type="ECO:0000256" key="4">
    <source>
        <dbReference type="ARBA" id="ARBA00023136"/>
    </source>
</evidence>
<keyword evidence="7" id="KW-1185">Reference proteome</keyword>
<keyword evidence="2 5" id="KW-0812">Transmembrane</keyword>
<proteinExistence type="predicted"/>
<feature type="transmembrane region" description="Helical" evidence="5">
    <location>
        <begin position="37"/>
        <end position="61"/>
    </location>
</feature>
<sequence>MKDSWRAGIAENDKTEIVTSGIYQISRNPAFLGFDCVYIGLLLMFFNPILLIFSVFAIIMLHLQILQEEQYLPKVFGNDYINYKNKVYRYFGRKSSFRLSKNNSQQQ</sequence>
<dbReference type="InterPro" id="IPR007269">
    <property type="entry name" value="ICMT_MeTrfase"/>
</dbReference>
<evidence type="ECO:0000256" key="2">
    <source>
        <dbReference type="ARBA" id="ARBA00022692"/>
    </source>
</evidence>
<protein>
    <submittedName>
        <fullName evidence="6">Isoprenylcysteine carboxylmethyltransferase family protein</fullName>
    </submittedName>
</protein>
<evidence type="ECO:0000313" key="6">
    <source>
        <dbReference type="EMBL" id="MBC5679059.1"/>
    </source>
</evidence>
<keyword evidence="3 5" id="KW-1133">Transmembrane helix</keyword>
<evidence type="ECO:0000313" key="7">
    <source>
        <dbReference type="Proteomes" id="UP000635828"/>
    </source>
</evidence>
<dbReference type="Pfam" id="PF04140">
    <property type="entry name" value="ICMT"/>
    <property type="match status" value="1"/>
</dbReference>
<comment type="subcellular location">
    <subcellularLocation>
        <location evidence="1">Membrane</location>
        <topology evidence="1">Multi-pass membrane protein</topology>
    </subcellularLocation>
</comment>
<dbReference type="PANTHER" id="PTHR12714:SF9">
    <property type="entry name" value="PROTEIN-S-ISOPRENYLCYSTEINE O-METHYLTRANSFERASE"/>
    <property type="match status" value="1"/>
</dbReference>
<dbReference type="PANTHER" id="PTHR12714">
    <property type="entry name" value="PROTEIN-S ISOPRENYLCYSTEINE O-METHYLTRANSFERASE"/>
    <property type="match status" value="1"/>
</dbReference>
<evidence type="ECO:0000256" key="3">
    <source>
        <dbReference type="ARBA" id="ARBA00022989"/>
    </source>
</evidence>
<gene>
    <name evidence="6" type="ORF">H8S22_16255</name>
</gene>
<comment type="caution">
    <text evidence="6">The sequence shown here is derived from an EMBL/GenBank/DDBJ whole genome shotgun (WGS) entry which is preliminary data.</text>
</comment>
<dbReference type="EMBL" id="JACOOS010000028">
    <property type="protein sequence ID" value="MBC5679059.1"/>
    <property type="molecule type" value="Genomic_DNA"/>
</dbReference>
<accession>A0ABR7FV50</accession>
<dbReference type="Gene3D" id="1.20.120.1630">
    <property type="match status" value="1"/>
</dbReference>
<keyword evidence="4 5" id="KW-0472">Membrane</keyword>
<dbReference type="RefSeq" id="WP_081723839.1">
    <property type="nucleotide sequence ID" value="NZ_JACOOS010000028.1"/>
</dbReference>
<organism evidence="6 7">
    <name type="scientific">Anaerostipes hominis</name>
    <name type="common">ex Liu et al. 2021</name>
    <dbReference type="NCBI Taxonomy" id="2763018"/>
    <lineage>
        <taxon>Bacteria</taxon>
        <taxon>Bacillati</taxon>
        <taxon>Bacillota</taxon>
        <taxon>Clostridia</taxon>
        <taxon>Lachnospirales</taxon>
        <taxon>Lachnospiraceae</taxon>
        <taxon>Anaerostipes</taxon>
    </lineage>
</organism>